<dbReference type="EMBL" id="JACHEK010000001">
    <property type="protein sequence ID" value="MBB6142851.1"/>
    <property type="molecule type" value="Genomic_DNA"/>
</dbReference>
<evidence type="ECO:0000256" key="6">
    <source>
        <dbReference type="ARBA" id="ARBA00023237"/>
    </source>
</evidence>
<feature type="domain" description="TonB-dependent transporter Oar-like beta-barrel" evidence="8">
    <location>
        <begin position="269"/>
        <end position="1166"/>
    </location>
</feature>
<keyword evidence="6" id="KW-0998">Cell outer membrane</keyword>
<organism evidence="9 10">
    <name type="scientific">Silvibacterium bohemicum</name>
    <dbReference type="NCBI Taxonomy" id="1577686"/>
    <lineage>
        <taxon>Bacteria</taxon>
        <taxon>Pseudomonadati</taxon>
        <taxon>Acidobacteriota</taxon>
        <taxon>Terriglobia</taxon>
        <taxon>Terriglobales</taxon>
        <taxon>Acidobacteriaceae</taxon>
        <taxon>Silvibacterium</taxon>
    </lineage>
</organism>
<dbReference type="SUPFAM" id="SSF49464">
    <property type="entry name" value="Carboxypeptidase regulatory domain-like"/>
    <property type="match status" value="1"/>
</dbReference>
<dbReference type="GO" id="GO:0044718">
    <property type="term" value="P:siderophore transmembrane transport"/>
    <property type="evidence" value="ECO:0007669"/>
    <property type="project" value="TreeGrafter"/>
</dbReference>
<dbReference type="GO" id="GO:0015344">
    <property type="term" value="F:siderophore uptake transmembrane transporter activity"/>
    <property type="evidence" value="ECO:0007669"/>
    <property type="project" value="TreeGrafter"/>
</dbReference>
<keyword evidence="3" id="KW-1134">Transmembrane beta strand</keyword>
<evidence type="ECO:0000256" key="2">
    <source>
        <dbReference type="ARBA" id="ARBA00022448"/>
    </source>
</evidence>
<evidence type="ECO:0000313" key="9">
    <source>
        <dbReference type="EMBL" id="MBB6142851.1"/>
    </source>
</evidence>
<dbReference type="AlphaFoldDB" id="A0A841JV24"/>
<dbReference type="Pfam" id="PF13620">
    <property type="entry name" value="CarboxypepD_reg"/>
    <property type="match status" value="1"/>
</dbReference>
<dbReference type="InterPro" id="IPR057601">
    <property type="entry name" value="Oar-like_b-barrel"/>
</dbReference>
<dbReference type="InterPro" id="IPR036942">
    <property type="entry name" value="Beta-barrel_TonB_sf"/>
</dbReference>
<keyword evidence="7" id="KW-0732">Signal</keyword>
<dbReference type="Pfam" id="PF25183">
    <property type="entry name" value="OMP_b-brl_4"/>
    <property type="match status" value="1"/>
</dbReference>
<evidence type="ECO:0000259" key="8">
    <source>
        <dbReference type="Pfam" id="PF25183"/>
    </source>
</evidence>
<comment type="caution">
    <text evidence="9">The sequence shown here is derived from an EMBL/GenBank/DDBJ whole genome shotgun (WGS) entry which is preliminary data.</text>
</comment>
<sequence length="1173" mass="126752">MIKRQKYFEFFAGQCEAVHRWKKIPSRSCLILIAAICMALATGGVAHAQTGGEIGGTITDATGAVVPNANVSVTSVETGATHDTKTNGSGIFDFPSLQIGHYNLSISAPGFEAYKKTGIVLNIADSLKEDATMVVGGASQVVTVQANVLQVQSESNQISTLITGQQISQLATNGRNVTSLASLGTGVSGNLPSFNGVTAQGSTATLSFNGTNPNHNNWMIDGGEVYDRGSGGKLDVLPAPDVISQFQVLASNYTPDFGISSGGTILMELKSGSKAFHGGLWEFNRNDDFDAGYYFNKQAGTPDPELRLNIFGGDIGGPVFIPHLYNSSRQKTFFFWSEEWRKYIQGANAAAQNTVPLEDFPTAGSPTFNYTQWNCAPSCPAVLNPVTGTPYPIVGTAAAAGQPNTYAIPTAQLDANALLFLGTGAIPKPIIDPTGNSPQFISSPKQPTYVREDTVRGDHNITDKLHLMGSYIHDQMSQTYFPPLWSGTTYTTVGNIFANPSWAAVVKLTQTISPTMLNEICFCVNGNTITTTPQGIFAEPTGWSAGSFFNGNTDNRLPQIAFSNGQLNTTWGTNYWPWHNAFLDYQLRDDFSMTKGRHAMKFGGAYMRMDKNQQQQADTQGDYTFQGGAGVASQDPYINFLLGYASTYQQLNELKTYHWVNNTFSGYAMDDWHATPRLTLNIGIRYDALPRVYEKNNQVGNFNPAAFNAANAPTAADITAANGNVPSNFLTQIAGASAPFYLNGIQIAGSNGVARGLVKNDFLTWQPRVGFAWDAYGAGKTIVRGGFGLFYERVQGNDIYDIDTTPPFSFQPKASRVLFSSPNTSWEGVVTPPTSLPSAPAGINSIGFYYPNPATAQFSFGVQQELAPSVVAAIQYVGTTAWNQNDRVEQNDLPLGDITDRQAVAQGANANLYRQFLGYSNVLQSSNAVNSSYNSLQAAVRMEAKHGFSLQLAYTFSHEIDSQNGSQDLDTASNPYNLRYDRGSGAFDRRNIFNANYVYNLPFYLHSGSILERQVLGGWQISGVTVAESGSPINGAGSTLSYNGADTLGLGGNTTNRPNLVSPVTYPHKQKAWFNTSAFANPTAPWAGGGNNGFGNAGKDAVIAPGLFNWNIALFKDFPIHEAFHLQFRAESFNTFNHTEFNQIDGGSNDGNFGQVTSTYDPRELQFGAKLMF</sequence>
<gene>
    <name evidence="9" type="ORF">HNQ77_000789</name>
</gene>
<evidence type="ECO:0000256" key="4">
    <source>
        <dbReference type="ARBA" id="ARBA00022692"/>
    </source>
</evidence>
<evidence type="ECO:0000313" key="10">
    <source>
        <dbReference type="Proteomes" id="UP000538666"/>
    </source>
</evidence>
<dbReference type="RefSeq" id="WP_082125219.1">
    <property type="nucleotide sequence ID" value="NZ_JACHEK010000001.1"/>
</dbReference>
<reference evidence="9 10" key="1">
    <citation type="submission" date="2020-08" db="EMBL/GenBank/DDBJ databases">
        <title>Genomic Encyclopedia of Type Strains, Phase IV (KMG-IV): sequencing the most valuable type-strain genomes for metagenomic binning, comparative biology and taxonomic classification.</title>
        <authorList>
            <person name="Goeker M."/>
        </authorList>
    </citation>
    <scope>NUCLEOTIDE SEQUENCE [LARGE SCALE GENOMIC DNA]</scope>
    <source>
        <strain evidence="9 10">DSM 103733</strain>
    </source>
</reference>
<dbReference type="InterPro" id="IPR039426">
    <property type="entry name" value="TonB-dep_rcpt-like"/>
</dbReference>
<dbReference type="PANTHER" id="PTHR30069:SF46">
    <property type="entry name" value="OAR PROTEIN"/>
    <property type="match status" value="1"/>
</dbReference>
<evidence type="ECO:0000256" key="3">
    <source>
        <dbReference type="ARBA" id="ARBA00022452"/>
    </source>
</evidence>
<dbReference type="SUPFAM" id="SSF56935">
    <property type="entry name" value="Porins"/>
    <property type="match status" value="1"/>
</dbReference>
<dbReference type="GO" id="GO:0009279">
    <property type="term" value="C:cell outer membrane"/>
    <property type="evidence" value="ECO:0007669"/>
    <property type="project" value="UniProtKB-SubCell"/>
</dbReference>
<name>A0A841JV24_9BACT</name>
<proteinExistence type="predicted"/>
<keyword evidence="4" id="KW-0812">Transmembrane</keyword>
<keyword evidence="2" id="KW-0813">Transport</keyword>
<dbReference type="Gene3D" id="2.40.170.20">
    <property type="entry name" value="TonB-dependent receptor, beta-barrel domain"/>
    <property type="match status" value="1"/>
</dbReference>
<feature type="signal peptide" evidence="7">
    <location>
        <begin position="1"/>
        <end position="48"/>
    </location>
</feature>
<keyword evidence="10" id="KW-1185">Reference proteome</keyword>
<evidence type="ECO:0000256" key="5">
    <source>
        <dbReference type="ARBA" id="ARBA00023136"/>
    </source>
</evidence>
<accession>A0A841JV24</accession>
<evidence type="ECO:0000256" key="7">
    <source>
        <dbReference type="SAM" id="SignalP"/>
    </source>
</evidence>
<dbReference type="PANTHER" id="PTHR30069">
    <property type="entry name" value="TONB-DEPENDENT OUTER MEMBRANE RECEPTOR"/>
    <property type="match status" value="1"/>
</dbReference>
<protein>
    <recommendedName>
        <fullName evidence="8">TonB-dependent transporter Oar-like beta-barrel domain-containing protein</fullName>
    </recommendedName>
</protein>
<dbReference type="Gene3D" id="2.60.40.1120">
    <property type="entry name" value="Carboxypeptidase-like, regulatory domain"/>
    <property type="match status" value="1"/>
</dbReference>
<keyword evidence="5" id="KW-0472">Membrane</keyword>
<dbReference type="InterPro" id="IPR008969">
    <property type="entry name" value="CarboxyPept-like_regulatory"/>
</dbReference>
<evidence type="ECO:0000256" key="1">
    <source>
        <dbReference type="ARBA" id="ARBA00004571"/>
    </source>
</evidence>
<dbReference type="Proteomes" id="UP000538666">
    <property type="component" value="Unassembled WGS sequence"/>
</dbReference>
<comment type="subcellular location">
    <subcellularLocation>
        <location evidence="1">Cell outer membrane</location>
        <topology evidence="1">Multi-pass membrane protein</topology>
    </subcellularLocation>
</comment>
<feature type="chain" id="PRO_5032897778" description="TonB-dependent transporter Oar-like beta-barrel domain-containing protein" evidence="7">
    <location>
        <begin position="49"/>
        <end position="1173"/>
    </location>
</feature>
<dbReference type="OrthoDB" id="97893at2"/>